<dbReference type="Proteomes" id="UP000765509">
    <property type="component" value="Unassembled WGS sequence"/>
</dbReference>
<evidence type="ECO:0000313" key="6">
    <source>
        <dbReference type="Proteomes" id="UP000765509"/>
    </source>
</evidence>
<feature type="region of interest" description="Disordered" evidence="3">
    <location>
        <begin position="72"/>
        <end position="98"/>
    </location>
</feature>
<sequence>MSWFLKQKDRLTSLYPNMSETMIHKRVLRKCGGDLGHAIRRTCIEPFSTEYYINAMEDITIRTKIGRNWCKPPIDNKTSGKPISKPNKPHDKTPLKCHRCGSTSHLANTCPKKTRINEMEIDKVEDKKEKNDVYLHESDSGPSEKKKYQINLV</sequence>
<dbReference type="GO" id="GO:0008270">
    <property type="term" value="F:zinc ion binding"/>
    <property type="evidence" value="ECO:0007669"/>
    <property type="project" value="UniProtKB-KW"/>
</dbReference>
<evidence type="ECO:0000256" key="1">
    <source>
        <dbReference type="ARBA" id="ARBA00022664"/>
    </source>
</evidence>
<feature type="domain" description="CCHC-type" evidence="4">
    <location>
        <begin position="96"/>
        <end position="112"/>
    </location>
</feature>
<dbReference type="CDD" id="cd14279">
    <property type="entry name" value="CUE"/>
    <property type="match status" value="1"/>
</dbReference>
<feature type="region of interest" description="Disordered" evidence="3">
    <location>
        <begin position="121"/>
        <end position="153"/>
    </location>
</feature>
<gene>
    <name evidence="5" type="ORF">O181_048157</name>
</gene>
<dbReference type="SUPFAM" id="SSF57756">
    <property type="entry name" value="Retrovirus zinc finger-like domains"/>
    <property type="match status" value="1"/>
</dbReference>
<dbReference type="GO" id="GO:0006397">
    <property type="term" value="P:mRNA processing"/>
    <property type="evidence" value="ECO:0007669"/>
    <property type="project" value="UniProtKB-KW"/>
</dbReference>
<keyword evidence="2" id="KW-0479">Metal-binding</keyword>
<proteinExistence type="predicted"/>
<dbReference type="InterPro" id="IPR036875">
    <property type="entry name" value="Znf_CCHC_sf"/>
</dbReference>
<dbReference type="PROSITE" id="PS50158">
    <property type="entry name" value="ZF_CCHC"/>
    <property type="match status" value="1"/>
</dbReference>
<keyword evidence="2" id="KW-0862">Zinc</keyword>
<dbReference type="GO" id="GO:0003676">
    <property type="term" value="F:nucleic acid binding"/>
    <property type="evidence" value="ECO:0007669"/>
    <property type="project" value="InterPro"/>
</dbReference>
<comment type="caution">
    <text evidence="5">The sequence shown here is derived from an EMBL/GenBank/DDBJ whole genome shotgun (WGS) entry which is preliminary data.</text>
</comment>
<organism evidence="5 6">
    <name type="scientific">Austropuccinia psidii MF-1</name>
    <dbReference type="NCBI Taxonomy" id="1389203"/>
    <lineage>
        <taxon>Eukaryota</taxon>
        <taxon>Fungi</taxon>
        <taxon>Dikarya</taxon>
        <taxon>Basidiomycota</taxon>
        <taxon>Pucciniomycotina</taxon>
        <taxon>Pucciniomycetes</taxon>
        <taxon>Pucciniales</taxon>
        <taxon>Sphaerophragmiaceae</taxon>
        <taxon>Austropuccinia</taxon>
    </lineage>
</organism>
<keyword evidence="6" id="KW-1185">Reference proteome</keyword>
<evidence type="ECO:0000259" key="4">
    <source>
        <dbReference type="PROSITE" id="PS50158"/>
    </source>
</evidence>
<evidence type="ECO:0000313" key="5">
    <source>
        <dbReference type="EMBL" id="MBW0508442.1"/>
    </source>
</evidence>
<evidence type="ECO:0000256" key="2">
    <source>
        <dbReference type="PROSITE-ProRule" id="PRU00047"/>
    </source>
</evidence>
<evidence type="ECO:0000256" key="3">
    <source>
        <dbReference type="SAM" id="MobiDB-lite"/>
    </source>
</evidence>
<dbReference type="EMBL" id="AVOT02020326">
    <property type="protein sequence ID" value="MBW0508442.1"/>
    <property type="molecule type" value="Genomic_DNA"/>
</dbReference>
<dbReference type="AlphaFoldDB" id="A0A9Q3DZB0"/>
<name>A0A9Q3DZB0_9BASI</name>
<reference evidence="5" key="1">
    <citation type="submission" date="2021-03" db="EMBL/GenBank/DDBJ databases">
        <title>Draft genome sequence of rust myrtle Austropuccinia psidii MF-1, a brazilian biotype.</title>
        <authorList>
            <person name="Quecine M.C."/>
            <person name="Pachon D.M.R."/>
            <person name="Bonatelli M.L."/>
            <person name="Correr F.H."/>
            <person name="Franceschini L.M."/>
            <person name="Leite T.F."/>
            <person name="Margarido G.R.A."/>
            <person name="Almeida C.A."/>
            <person name="Ferrarezi J.A."/>
            <person name="Labate C.A."/>
        </authorList>
    </citation>
    <scope>NUCLEOTIDE SEQUENCE</scope>
    <source>
        <strain evidence="5">MF-1</strain>
    </source>
</reference>
<feature type="compositionally biased region" description="Basic and acidic residues" evidence="3">
    <location>
        <begin position="121"/>
        <end position="147"/>
    </location>
</feature>
<accession>A0A9Q3DZB0</accession>
<keyword evidence="2" id="KW-0863">Zinc-finger</keyword>
<protein>
    <recommendedName>
        <fullName evidence="4">CCHC-type domain-containing protein</fullName>
    </recommendedName>
</protein>
<keyword evidence="1" id="KW-0507">mRNA processing</keyword>
<dbReference type="InterPro" id="IPR001878">
    <property type="entry name" value="Znf_CCHC"/>
</dbReference>